<dbReference type="PANTHER" id="PTHR43420">
    <property type="entry name" value="ACETYLTRANSFERASE"/>
    <property type="match status" value="1"/>
</dbReference>
<dbReference type="Proteomes" id="UP000471705">
    <property type="component" value="Unassembled WGS sequence"/>
</dbReference>
<dbReference type="CDD" id="cd04301">
    <property type="entry name" value="NAT_SF"/>
    <property type="match status" value="1"/>
</dbReference>
<organism evidence="4 5">
    <name type="scientific">Rhizobium leguminosarum</name>
    <dbReference type="NCBI Taxonomy" id="384"/>
    <lineage>
        <taxon>Bacteria</taxon>
        <taxon>Pseudomonadati</taxon>
        <taxon>Pseudomonadota</taxon>
        <taxon>Alphaproteobacteria</taxon>
        <taxon>Hyphomicrobiales</taxon>
        <taxon>Rhizobiaceae</taxon>
        <taxon>Rhizobium/Agrobacterium group</taxon>
        <taxon>Rhizobium</taxon>
    </lineage>
</organism>
<comment type="caution">
    <text evidence="4">The sequence shown here is derived from an EMBL/GenBank/DDBJ whole genome shotgun (WGS) entry which is preliminary data.</text>
</comment>
<dbReference type="EMBL" id="WUFV01000004">
    <property type="protein sequence ID" value="NEK15413.1"/>
    <property type="molecule type" value="Genomic_DNA"/>
</dbReference>
<evidence type="ECO:0000313" key="4">
    <source>
        <dbReference type="EMBL" id="NEK15413.1"/>
    </source>
</evidence>
<dbReference type="PROSITE" id="PS51186">
    <property type="entry name" value="GNAT"/>
    <property type="match status" value="1"/>
</dbReference>
<evidence type="ECO:0000259" key="3">
    <source>
        <dbReference type="PROSITE" id="PS51186"/>
    </source>
</evidence>
<reference evidence="4 5" key="1">
    <citation type="submission" date="2019-12" db="EMBL/GenBank/DDBJ databases">
        <title>Rhizobium genotypes associated with high levels of biological nitrogen fixation by grain legumes in a temperate-maritime cropping system.</title>
        <authorList>
            <person name="Maluk M."/>
            <person name="Francesc Ferrando Molina F."/>
            <person name="Lopez Del Egido L."/>
            <person name="Lafos M."/>
            <person name="Langarica-Fuentes A."/>
            <person name="Gebre Yohannes G."/>
            <person name="Young M.W."/>
            <person name="Martin P."/>
            <person name="Gantlett R."/>
            <person name="Kenicer G."/>
            <person name="Hawes C."/>
            <person name="Begg G.S."/>
            <person name="Quilliam R.S."/>
            <person name="Squire G.R."/>
            <person name="Poole P.S."/>
            <person name="Young P.W."/>
            <person name="Iannetta P.M."/>
            <person name="James E.K."/>
        </authorList>
    </citation>
    <scope>NUCLEOTIDE SEQUENCE [LARGE SCALE GENOMIC DNA]</scope>
    <source>
        <strain evidence="4 5">JHI54</strain>
    </source>
</reference>
<keyword evidence="2" id="KW-0012">Acyltransferase</keyword>
<proteinExistence type="predicted"/>
<dbReference type="RefSeq" id="WP_164046753.1">
    <property type="nucleotide sequence ID" value="NZ_WUFV01000004.1"/>
</dbReference>
<dbReference type="Pfam" id="PF00583">
    <property type="entry name" value="Acetyltransf_1"/>
    <property type="match status" value="1"/>
</dbReference>
<name>A0A7K3VE29_RHILE</name>
<dbReference type="GO" id="GO:0016747">
    <property type="term" value="F:acyltransferase activity, transferring groups other than amino-acyl groups"/>
    <property type="evidence" value="ECO:0007669"/>
    <property type="project" value="InterPro"/>
</dbReference>
<dbReference type="InterPro" id="IPR000182">
    <property type="entry name" value="GNAT_dom"/>
</dbReference>
<feature type="domain" description="N-acetyltransferase" evidence="3">
    <location>
        <begin position="2"/>
        <end position="160"/>
    </location>
</feature>
<protein>
    <submittedName>
        <fullName evidence="4">GNAT family N-acetyltransferase</fullName>
    </submittedName>
</protein>
<dbReference type="InterPro" id="IPR016181">
    <property type="entry name" value="Acyl_CoA_acyltransferase"/>
</dbReference>
<accession>A0A7K3VE29</accession>
<gene>
    <name evidence="4" type="ORF">GR257_11170</name>
</gene>
<keyword evidence="1 4" id="KW-0808">Transferase</keyword>
<evidence type="ECO:0000256" key="2">
    <source>
        <dbReference type="ARBA" id="ARBA00023315"/>
    </source>
</evidence>
<dbReference type="SUPFAM" id="SSF55729">
    <property type="entry name" value="Acyl-CoA N-acyltransferases (Nat)"/>
    <property type="match status" value="1"/>
</dbReference>
<evidence type="ECO:0000313" key="5">
    <source>
        <dbReference type="Proteomes" id="UP000471705"/>
    </source>
</evidence>
<evidence type="ECO:0000256" key="1">
    <source>
        <dbReference type="ARBA" id="ARBA00022679"/>
    </source>
</evidence>
<dbReference type="PANTHER" id="PTHR43420:SF47">
    <property type="entry name" value="N-ACETYLTRANSFERASE DOMAIN-CONTAINING PROTEIN"/>
    <property type="match status" value="1"/>
</dbReference>
<dbReference type="Gene3D" id="3.40.630.30">
    <property type="match status" value="1"/>
</dbReference>
<sequence>MISFRAMRDSEYPAYLNYFITDYAAEISSNYGLSGPQALAQAKQEIANDLPHGINTPGEVMFCVVNQTPEAESVVGYLWYRPDLASRSAFIKDFYIFAAHQGKGFGKQALYALETELARTGFEQLRLRVAEDNKRAKHVYEGTGFRVTGVNMSKTIKTGC</sequence>
<dbReference type="AlphaFoldDB" id="A0A7K3VE29"/>
<dbReference type="InterPro" id="IPR050680">
    <property type="entry name" value="YpeA/RimI_acetyltransf"/>
</dbReference>